<keyword evidence="7 8" id="KW-0472">Membrane</keyword>
<gene>
    <name evidence="9" type="ORF">OFY17_05825</name>
</gene>
<keyword evidence="4 8" id="KW-1003">Cell membrane</keyword>
<evidence type="ECO:0000256" key="6">
    <source>
        <dbReference type="ARBA" id="ARBA00022989"/>
    </source>
</evidence>
<feature type="transmembrane region" description="Helical" evidence="8">
    <location>
        <begin position="167"/>
        <end position="188"/>
    </location>
</feature>
<reference evidence="9 10" key="1">
    <citation type="submission" date="2022-10" db="EMBL/GenBank/DDBJ databases">
        <title>Marinomonas transparenta sp. nov. and Marinomonas sargassi sp. nov., isolated from marine alga (Sargassum natans (L.) Gaillon).</title>
        <authorList>
            <person name="Wang Y."/>
        </authorList>
    </citation>
    <scope>NUCLEOTIDE SEQUENCE [LARGE SCALE GENOMIC DNA]</scope>
    <source>
        <strain evidence="9 10">C2222</strain>
    </source>
</reference>
<dbReference type="Pfam" id="PF01925">
    <property type="entry name" value="TauE"/>
    <property type="match status" value="1"/>
</dbReference>
<feature type="transmembrane region" description="Helical" evidence="8">
    <location>
        <begin position="6"/>
        <end position="39"/>
    </location>
</feature>
<dbReference type="PANTHER" id="PTHR30269:SF37">
    <property type="entry name" value="MEMBRANE TRANSPORTER PROTEIN"/>
    <property type="match status" value="1"/>
</dbReference>
<sequence>MPLEEIWILVLVVTFAAFVRGYSGFGFAAIAVVGINLFLSPQQSIPIVLGLDVICSAPLFRQALRQADMPTLKFLTLGAIIGIPVGLSLLLLVPSETLKLLICIAILIFSVLLLLDIRIKNTDKTPAKLGFGVLAGTGTSGASIGGPMVVCYMLSSSLSATVQRATMIMFFIMSESISMGGLFISNLVGLDVIKLIAILLIPSLIAVKVGQWAFNRKPPKSLKHFALPIMVTVALLGVSASIGEAF</sequence>
<dbReference type="PANTHER" id="PTHR30269">
    <property type="entry name" value="TRANSMEMBRANE PROTEIN YFCA"/>
    <property type="match status" value="1"/>
</dbReference>
<comment type="similarity">
    <text evidence="2 8">Belongs to the 4-toluene sulfonate uptake permease (TSUP) (TC 2.A.102) family.</text>
</comment>
<evidence type="ECO:0000313" key="9">
    <source>
        <dbReference type="EMBL" id="MCV2402406.1"/>
    </source>
</evidence>
<feature type="transmembrane region" description="Helical" evidence="8">
    <location>
        <begin position="195"/>
        <end position="213"/>
    </location>
</feature>
<dbReference type="EMBL" id="JAOVZB010000002">
    <property type="protein sequence ID" value="MCV2402406.1"/>
    <property type="molecule type" value="Genomic_DNA"/>
</dbReference>
<feature type="transmembrane region" description="Helical" evidence="8">
    <location>
        <begin position="74"/>
        <end position="92"/>
    </location>
</feature>
<evidence type="ECO:0000256" key="8">
    <source>
        <dbReference type="RuleBase" id="RU363041"/>
    </source>
</evidence>
<organism evidence="9 10">
    <name type="scientific">Marinomonas sargassi</name>
    <dbReference type="NCBI Taxonomy" id="2984494"/>
    <lineage>
        <taxon>Bacteria</taxon>
        <taxon>Pseudomonadati</taxon>
        <taxon>Pseudomonadota</taxon>
        <taxon>Gammaproteobacteria</taxon>
        <taxon>Oceanospirillales</taxon>
        <taxon>Oceanospirillaceae</taxon>
        <taxon>Marinomonas</taxon>
    </lineage>
</organism>
<feature type="transmembrane region" description="Helical" evidence="8">
    <location>
        <begin position="225"/>
        <end position="243"/>
    </location>
</feature>
<dbReference type="Proteomes" id="UP001209713">
    <property type="component" value="Unassembled WGS sequence"/>
</dbReference>
<evidence type="ECO:0000256" key="1">
    <source>
        <dbReference type="ARBA" id="ARBA00004651"/>
    </source>
</evidence>
<keyword evidence="10" id="KW-1185">Reference proteome</keyword>
<evidence type="ECO:0000256" key="5">
    <source>
        <dbReference type="ARBA" id="ARBA00022692"/>
    </source>
</evidence>
<dbReference type="InterPro" id="IPR052017">
    <property type="entry name" value="TSUP"/>
</dbReference>
<accession>A0ABT2YRB8</accession>
<evidence type="ECO:0000313" key="10">
    <source>
        <dbReference type="Proteomes" id="UP001209713"/>
    </source>
</evidence>
<evidence type="ECO:0000256" key="4">
    <source>
        <dbReference type="ARBA" id="ARBA00022475"/>
    </source>
</evidence>
<name>A0ABT2YRB8_9GAMM</name>
<evidence type="ECO:0000256" key="3">
    <source>
        <dbReference type="ARBA" id="ARBA00022448"/>
    </source>
</evidence>
<evidence type="ECO:0000256" key="2">
    <source>
        <dbReference type="ARBA" id="ARBA00009142"/>
    </source>
</evidence>
<comment type="subcellular location">
    <subcellularLocation>
        <location evidence="1 8">Cell membrane</location>
        <topology evidence="1 8">Multi-pass membrane protein</topology>
    </subcellularLocation>
</comment>
<feature type="transmembrane region" description="Helical" evidence="8">
    <location>
        <begin position="129"/>
        <end position="155"/>
    </location>
</feature>
<dbReference type="InterPro" id="IPR002781">
    <property type="entry name" value="TM_pro_TauE-like"/>
</dbReference>
<proteinExistence type="inferred from homology"/>
<feature type="transmembrane region" description="Helical" evidence="8">
    <location>
        <begin position="98"/>
        <end position="117"/>
    </location>
</feature>
<keyword evidence="6 8" id="KW-1133">Transmembrane helix</keyword>
<keyword evidence="3" id="KW-0813">Transport</keyword>
<evidence type="ECO:0000256" key="7">
    <source>
        <dbReference type="ARBA" id="ARBA00023136"/>
    </source>
</evidence>
<keyword evidence="5 8" id="KW-0812">Transmembrane</keyword>
<dbReference type="RefSeq" id="WP_263529786.1">
    <property type="nucleotide sequence ID" value="NZ_JAOVZB010000002.1"/>
</dbReference>
<comment type="caution">
    <text evidence="9">The sequence shown here is derived from an EMBL/GenBank/DDBJ whole genome shotgun (WGS) entry which is preliminary data.</text>
</comment>
<protein>
    <recommendedName>
        <fullName evidence="8">Probable membrane transporter protein</fullName>
    </recommendedName>
</protein>